<dbReference type="Pfam" id="PF12937">
    <property type="entry name" value="F-box-like"/>
    <property type="match status" value="1"/>
</dbReference>
<dbReference type="EMBL" id="JADFTS010000003">
    <property type="protein sequence ID" value="KAF9615684.1"/>
    <property type="molecule type" value="Genomic_DNA"/>
</dbReference>
<dbReference type="InterPro" id="IPR050796">
    <property type="entry name" value="SCF_F-box_component"/>
</dbReference>
<evidence type="ECO:0000313" key="2">
    <source>
        <dbReference type="EMBL" id="KAF9615684.1"/>
    </source>
</evidence>
<evidence type="ECO:0000259" key="1">
    <source>
        <dbReference type="PROSITE" id="PS50181"/>
    </source>
</evidence>
<keyword evidence="3" id="KW-1185">Reference proteome</keyword>
<dbReference type="InterPro" id="IPR017451">
    <property type="entry name" value="F-box-assoc_interact_dom"/>
</dbReference>
<name>A0A835M6K7_9MAGN</name>
<dbReference type="Proteomes" id="UP000631114">
    <property type="component" value="Unassembled WGS sequence"/>
</dbReference>
<dbReference type="PROSITE" id="PS50181">
    <property type="entry name" value="FBOX"/>
    <property type="match status" value="1"/>
</dbReference>
<dbReference type="SMART" id="SM00256">
    <property type="entry name" value="FBOX"/>
    <property type="match status" value="1"/>
</dbReference>
<organism evidence="2 3">
    <name type="scientific">Coptis chinensis</name>
    <dbReference type="NCBI Taxonomy" id="261450"/>
    <lineage>
        <taxon>Eukaryota</taxon>
        <taxon>Viridiplantae</taxon>
        <taxon>Streptophyta</taxon>
        <taxon>Embryophyta</taxon>
        <taxon>Tracheophyta</taxon>
        <taxon>Spermatophyta</taxon>
        <taxon>Magnoliopsida</taxon>
        <taxon>Ranunculales</taxon>
        <taxon>Ranunculaceae</taxon>
        <taxon>Coptidoideae</taxon>
        <taxon>Coptis</taxon>
    </lineage>
</organism>
<dbReference type="InterPro" id="IPR001810">
    <property type="entry name" value="F-box_dom"/>
</dbReference>
<dbReference type="PANTHER" id="PTHR31672:SF13">
    <property type="entry name" value="F-BOX PROTEIN CPR30-LIKE"/>
    <property type="match status" value="1"/>
</dbReference>
<dbReference type="PANTHER" id="PTHR31672">
    <property type="entry name" value="BNACNNG10540D PROTEIN"/>
    <property type="match status" value="1"/>
</dbReference>
<proteinExistence type="predicted"/>
<sequence length="443" mass="50007">MERKRKGQDVTWFDGVTWTDIFVGDGNNTEVNVTSCNTTEVTRTSSVEVCTCNKSISYETTNIVCGSKTVLGAKLRKGETEKIVGGNEFKVVLLLDFPTEIISDILSRLPVEDIGRCRTVCKSLDELSKEIGFIDLHLSKATTHPTDIVLQQTFSGPVNNLFLLSTANGGDDPVIYNPILRECLMLPKSDFTIQGMSVLMYASDLGIGYDSANKIYKVVRVYNILYDEPIGFCIKGEIITVGESSWRALDFPHKVTICNSKLRSVFSNGAFHWALDKKGHGSHLDQILVLDIVSEKFQTIKFPPSVKLPEFLDLLKFRESLALVEISSSQEVLWIWQIVGSRNTGGRVCQFTISLPCTFQHFRRRFRLLGVLSHDDLLFEALEIKDVVPSQEYHNHYSLYRSHEYHNHLALYSLDKKERFILEINGIPRSFCASFFVPSLVSP</sequence>
<gene>
    <name evidence="2" type="ORF">IFM89_026066</name>
</gene>
<dbReference type="InterPro" id="IPR036047">
    <property type="entry name" value="F-box-like_dom_sf"/>
</dbReference>
<dbReference type="SUPFAM" id="SSF81383">
    <property type="entry name" value="F-box domain"/>
    <property type="match status" value="1"/>
</dbReference>
<dbReference type="NCBIfam" id="TIGR01640">
    <property type="entry name" value="F_box_assoc_1"/>
    <property type="match status" value="1"/>
</dbReference>
<dbReference type="InterPro" id="IPR013187">
    <property type="entry name" value="F-box-assoc_dom_typ3"/>
</dbReference>
<comment type="caution">
    <text evidence="2">The sequence shown here is derived from an EMBL/GenBank/DDBJ whole genome shotgun (WGS) entry which is preliminary data.</text>
</comment>
<protein>
    <recommendedName>
        <fullName evidence="1">F-box domain-containing protein</fullName>
    </recommendedName>
</protein>
<accession>A0A835M6K7</accession>
<reference evidence="2 3" key="1">
    <citation type="submission" date="2020-10" db="EMBL/GenBank/DDBJ databases">
        <title>The Coptis chinensis genome and diversification of protoberbering-type alkaloids.</title>
        <authorList>
            <person name="Wang B."/>
            <person name="Shu S."/>
            <person name="Song C."/>
            <person name="Liu Y."/>
        </authorList>
    </citation>
    <scope>NUCLEOTIDE SEQUENCE [LARGE SCALE GENOMIC DNA]</scope>
    <source>
        <strain evidence="2">HL-2020</strain>
        <tissue evidence="2">Leaf</tissue>
    </source>
</reference>
<feature type="domain" description="F-box" evidence="1">
    <location>
        <begin position="91"/>
        <end position="141"/>
    </location>
</feature>
<dbReference type="Pfam" id="PF08268">
    <property type="entry name" value="FBA_3"/>
    <property type="match status" value="1"/>
</dbReference>
<dbReference type="AlphaFoldDB" id="A0A835M6K7"/>
<dbReference type="Gene3D" id="1.20.1280.50">
    <property type="match status" value="1"/>
</dbReference>
<dbReference type="OrthoDB" id="5319261at2759"/>
<evidence type="ECO:0000313" key="3">
    <source>
        <dbReference type="Proteomes" id="UP000631114"/>
    </source>
</evidence>